<dbReference type="HAMAP" id="MF_01499">
    <property type="entry name" value="DacA"/>
    <property type="match status" value="1"/>
</dbReference>
<evidence type="ECO:0000259" key="11">
    <source>
        <dbReference type="PROSITE" id="PS51794"/>
    </source>
</evidence>
<keyword evidence="2 10" id="KW-1003">Cell membrane</keyword>
<feature type="transmembrane region" description="Helical" evidence="10">
    <location>
        <begin position="12"/>
        <end position="30"/>
    </location>
</feature>
<dbReference type="InterPro" id="IPR014046">
    <property type="entry name" value="C-di-AMP_synthase"/>
</dbReference>
<evidence type="ECO:0000256" key="5">
    <source>
        <dbReference type="ARBA" id="ARBA00022695"/>
    </source>
</evidence>
<proteinExistence type="inferred from homology"/>
<dbReference type="AlphaFoldDB" id="A0A286GTF2"/>
<evidence type="ECO:0000256" key="10">
    <source>
        <dbReference type="HAMAP-Rule" id="MF_01499"/>
    </source>
</evidence>
<dbReference type="InterPro" id="IPR003390">
    <property type="entry name" value="DNA_integrity_scan_DisA_N"/>
</dbReference>
<dbReference type="OrthoDB" id="9807385at2"/>
<dbReference type="PIRSF" id="PIRSF004793">
    <property type="entry name" value="UCP004793"/>
    <property type="match status" value="1"/>
</dbReference>
<evidence type="ECO:0000256" key="6">
    <source>
        <dbReference type="ARBA" id="ARBA00022741"/>
    </source>
</evidence>
<sequence>MLAFRLGFLDIGWLDLLDIGLVTLLIYQIYNLVRGSVASRVFVGYLLVYLAYLVVKALALNLMTTILEYFISVGALALIIIFQHEIRRFLLLIGKSTNLTNNRWLRRWLLRDFESTDSQMPLKPILDACKALGTEFSGGLLVLQRNDDLEKFAQSGEIIDADLSKPLLLAIFSQYSPLHDGAVIISGGRIRAARCILPVSDDDELPSSLGFRHRAALGMSDATDAAVIAVSEESGRISLALNGQLFTNLSQLELEARLEQYLNEPNGHQVRSKNL</sequence>
<evidence type="ECO:0000256" key="2">
    <source>
        <dbReference type="ARBA" id="ARBA00022475"/>
    </source>
</evidence>
<dbReference type="GO" id="GO:0005524">
    <property type="term" value="F:ATP binding"/>
    <property type="evidence" value="ECO:0007669"/>
    <property type="project" value="UniProtKB-UniRule"/>
</dbReference>
<dbReference type="InterPro" id="IPR045585">
    <property type="entry name" value="CdaA_N"/>
</dbReference>
<keyword evidence="7 10" id="KW-0067">ATP-binding</keyword>
<keyword evidence="8 10" id="KW-1133">Transmembrane helix</keyword>
<evidence type="ECO:0000313" key="12">
    <source>
        <dbReference type="EMBL" id="SOD98359.1"/>
    </source>
</evidence>
<dbReference type="SUPFAM" id="SSF143597">
    <property type="entry name" value="YojJ-like"/>
    <property type="match status" value="1"/>
</dbReference>
<dbReference type="GO" id="GO:0004016">
    <property type="term" value="F:adenylate cyclase activity"/>
    <property type="evidence" value="ECO:0007669"/>
    <property type="project" value="UniProtKB-UniRule"/>
</dbReference>
<feature type="transmembrane region" description="Helical" evidence="10">
    <location>
        <begin position="66"/>
        <end position="82"/>
    </location>
</feature>
<gene>
    <name evidence="10" type="primary">dacA</name>
    <name evidence="12" type="ORF">SAMN06269250_6045</name>
</gene>
<accession>A0A286GTF2</accession>
<dbReference type="PANTHER" id="PTHR34185">
    <property type="entry name" value="DIADENYLATE CYCLASE"/>
    <property type="match status" value="1"/>
</dbReference>
<dbReference type="GO" id="GO:0106408">
    <property type="term" value="F:diadenylate cyclase activity"/>
    <property type="evidence" value="ECO:0007669"/>
    <property type="project" value="UniProtKB-EC"/>
</dbReference>
<keyword evidence="5 10" id="KW-0548">Nucleotidyltransferase</keyword>
<dbReference type="GO" id="GO:0006171">
    <property type="term" value="P:cAMP biosynthetic process"/>
    <property type="evidence" value="ECO:0007669"/>
    <property type="project" value="InterPro"/>
</dbReference>
<comment type="function">
    <text evidence="10">Catalyzes the condensation of 2 ATP molecules into cyclic di-AMP (c-di-AMP), a second messenger used to regulate differing processes in different bacteria.</text>
</comment>
<dbReference type="NCBIfam" id="TIGR00159">
    <property type="entry name" value="diadenylate cyclase CdaA"/>
    <property type="match status" value="1"/>
</dbReference>
<evidence type="ECO:0000256" key="4">
    <source>
        <dbReference type="ARBA" id="ARBA00022692"/>
    </source>
</evidence>
<dbReference type="Pfam" id="PF19293">
    <property type="entry name" value="CdaA_N"/>
    <property type="match status" value="1"/>
</dbReference>
<evidence type="ECO:0000256" key="3">
    <source>
        <dbReference type="ARBA" id="ARBA00022679"/>
    </source>
</evidence>
<name>A0A286GTF2_9BACT</name>
<dbReference type="InterPro" id="IPR036888">
    <property type="entry name" value="DNA_integrity_DisA_N_sf"/>
</dbReference>
<dbReference type="Pfam" id="PF02457">
    <property type="entry name" value="DAC"/>
    <property type="match status" value="1"/>
</dbReference>
<keyword evidence="4 10" id="KW-0812">Transmembrane</keyword>
<comment type="subunit">
    <text evidence="10">Probably a homodimer.</text>
</comment>
<evidence type="ECO:0000313" key="13">
    <source>
        <dbReference type="Proteomes" id="UP000219452"/>
    </source>
</evidence>
<keyword evidence="13" id="KW-1185">Reference proteome</keyword>
<keyword evidence="6 10" id="KW-0547">Nucleotide-binding</keyword>
<comment type="catalytic activity">
    <reaction evidence="1 10">
        <text>2 ATP = 3',3'-c-di-AMP + 2 diphosphate</text>
        <dbReference type="Rhea" id="RHEA:35655"/>
        <dbReference type="ChEBI" id="CHEBI:30616"/>
        <dbReference type="ChEBI" id="CHEBI:33019"/>
        <dbReference type="ChEBI" id="CHEBI:71500"/>
        <dbReference type="EC" id="2.7.7.85"/>
    </reaction>
</comment>
<evidence type="ECO:0000256" key="9">
    <source>
        <dbReference type="ARBA" id="ARBA00023136"/>
    </source>
</evidence>
<evidence type="ECO:0000256" key="7">
    <source>
        <dbReference type="ARBA" id="ARBA00022840"/>
    </source>
</evidence>
<comment type="similarity">
    <text evidence="10">Belongs to the adenylate cyclase family. DacA/CdaA subfamily.</text>
</comment>
<feature type="transmembrane region" description="Helical" evidence="10">
    <location>
        <begin position="42"/>
        <end position="60"/>
    </location>
</feature>
<dbReference type="PANTHER" id="PTHR34185:SF1">
    <property type="entry name" value="DIADENYLATE CYCLASE"/>
    <property type="match status" value="1"/>
</dbReference>
<evidence type="ECO:0000256" key="1">
    <source>
        <dbReference type="ARBA" id="ARBA00000877"/>
    </source>
</evidence>
<dbReference type="Gene3D" id="3.40.1700.10">
    <property type="entry name" value="DNA integrity scanning protein, DisA, N-terminal domain"/>
    <property type="match status" value="1"/>
</dbReference>
<protein>
    <recommendedName>
        <fullName evidence="10">Diadenylate cyclase</fullName>
        <shortName evidence="10">DAC</shortName>
        <ecNumber evidence="10">2.7.7.85</ecNumber>
    </recommendedName>
    <alternativeName>
        <fullName evidence="10">Cyclic-di-AMP synthase</fullName>
        <shortName evidence="10">c-di-AMP synthase</shortName>
    </alternativeName>
</protein>
<dbReference type="EC" id="2.7.7.85" evidence="10"/>
<feature type="domain" description="DAC" evidence="11">
    <location>
        <begin position="83"/>
        <end position="251"/>
    </location>
</feature>
<keyword evidence="9 10" id="KW-0472">Membrane</keyword>
<organism evidence="12 13">
    <name type="scientific">Spirosoma fluviale</name>
    <dbReference type="NCBI Taxonomy" id="1597977"/>
    <lineage>
        <taxon>Bacteria</taxon>
        <taxon>Pseudomonadati</taxon>
        <taxon>Bacteroidota</taxon>
        <taxon>Cytophagia</taxon>
        <taxon>Cytophagales</taxon>
        <taxon>Cytophagaceae</taxon>
        <taxon>Spirosoma</taxon>
    </lineage>
</organism>
<dbReference type="Proteomes" id="UP000219452">
    <property type="component" value="Unassembled WGS sequence"/>
</dbReference>
<keyword evidence="3 10" id="KW-0808">Transferase</keyword>
<reference evidence="13" key="1">
    <citation type="submission" date="2017-09" db="EMBL/GenBank/DDBJ databases">
        <authorList>
            <person name="Varghese N."/>
            <person name="Submissions S."/>
        </authorList>
    </citation>
    <scope>NUCLEOTIDE SEQUENCE [LARGE SCALE GENOMIC DNA]</scope>
    <source>
        <strain evidence="13">DSM 29961</strain>
    </source>
</reference>
<dbReference type="InterPro" id="IPR034701">
    <property type="entry name" value="CdaA"/>
</dbReference>
<dbReference type="PROSITE" id="PS51794">
    <property type="entry name" value="DAC"/>
    <property type="match status" value="1"/>
</dbReference>
<dbReference type="InterPro" id="IPR050338">
    <property type="entry name" value="DisA"/>
</dbReference>
<evidence type="ECO:0000256" key="8">
    <source>
        <dbReference type="ARBA" id="ARBA00022989"/>
    </source>
</evidence>
<comment type="caution">
    <text evidence="10">Lacks conserved residue(s) required for the propagation of feature annotation.</text>
</comment>
<dbReference type="EMBL" id="OCNH01000008">
    <property type="protein sequence ID" value="SOD98359.1"/>
    <property type="molecule type" value="Genomic_DNA"/>
</dbReference>
<dbReference type="RefSeq" id="WP_097131209.1">
    <property type="nucleotide sequence ID" value="NZ_OCNH01000008.1"/>
</dbReference>